<dbReference type="InterPro" id="IPR046350">
    <property type="entry name" value="Cystatin_sf"/>
</dbReference>
<dbReference type="EMBL" id="GG662522">
    <property type="protein sequence ID" value="EWS72466.1"/>
    <property type="molecule type" value="Genomic_DNA"/>
</dbReference>
<sequence length="87" mass="9512">MLCGGFQGKEITQKQHDLANHHLQDVNNLLGKSFTSLNVTKYSSQIVAGTNHLLEAEANDGTKLSLKVFEPLPHTNSPTQLSEAKLL</sequence>
<dbReference type="AlphaFoldDB" id="W7XEU3"/>
<dbReference type="Pfam" id="PF00031">
    <property type="entry name" value="Cystatin"/>
    <property type="match status" value="1"/>
</dbReference>
<evidence type="ECO:0000313" key="3">
    <source>
        <dbReference type="Proteomes" id="UP000009168"/>
    </source>
</evidence>
<dbReference type="Gene3D" id="3.10.450.10">
    <property type="match status" value="1"/>
</dbReference>
<dbReference type="GO" id="GO:0004869">
    <property type="term" value="F:cysteine-type endopeptidase inhibitor activity"/>
    <property type="evidence" value="ECO:0007669"/>
    <property type="project" value="InterPro"/>
</dbReference>
<dbReference type="SUPFAM" id="SSF54403">
    <property type="entry name" value="Cystatin/monellin"/>
    <property type="match status" value="1"/>
</dbReference>
<reference evidence="3" key="1">
    <citation type="journal article" date="2006" name="PLoS Biol.">
        <title>Macronuclear genome sequence of the ciliate Tetrahymena thermophila, a model eukaryote.</title>
        <authorList>
            <person name="Eisen J.A."/>
            <person name="Coyne R.S."/>
            <person name="Wu M."/>
            <person name="Wu D."/>
            <person name="Thiagarajan M."/>
            <person name="Wortman J.R."/>
            <person name="Badger J.H."/>
            <person name="Ren Q."/>
            <person name="Amedeo P."/>
            <person name="Jones K.M."/>
            <person name="Tallon L.J."/>
            <person name="Delcher A.L."/>
            <person name="Salzberg S.L."/>
            <person name="Silva J.C."/>
            <person name="Haas B.J."/>
            <person name="Majoros W.H."/>
            <person name="Farzad M."/>
            <person name="Carlton J.M."/>
            <person name="Smith R.K. Jr."/>
            <person name="Garg J."/>
            <person name="Pearlman R.E."/>
            <person name="Karrer K.M."/>
            <person name="Sun L."/>
            <person name="Manning G."/>
            <person name="Elde N.C."/>
            <person name="Turkewitz A.P."/>
            <person name="Asai D.J."/>
            <person name="Wilkes D.E."/>
            <person name="Wang Y."/>
            <person name="Cai H."/>
            <person name="Collins K."/>
            <person name="Stewart B.A."/>
            <person name="Lee S.R."/>
            <person name="Wilamowska K."/>
            <person name="Weinberg Z."/>
            <person name="Ruzzo W.L."/>
            <person name="Wloga D."/>
            <person name="Gaertig J."/>
            <person name="Frankel J."/>
            <person name="Tsao C.-C."/>
            <person name="Gorovsky M.A."/>
            <person name="Keeling P.J."/>
            <person name="Waller R.F."/>
            <person name="Patron N.J."/>
            <person name="Cherry J.M."/>
            <person name="Stover N.A."/>
            <person name="Krieger C.J."/>
            <person name="del Toro C."/>
            <person name="Ryder H.F."/>
            <person name="Williamson S.C."/>
            <person name="Barbeau R.A."/>
            <person name="Hamilton E.P."/>
            <person name="Orias E."/>
        </authorList>
    </citation>
    <scope>NUCLEOTIDE SEQUENCE [LARGE SCALE GENOMIC DNA]</scope>
    <source>
        <strain evidence="3">SB210</strain>
    </source>
</reference>
<feature type="domain" description="Cystatin" evidence="1">
    <location>
        <begin position="16"/>
        <end position="83"/>
    </location>
</feature>
<proteinExistence type="predicted"/>
<dbReference type="RefSeq" id="XP_012655011.1">
    <property type="nucleotide sequence ID" value="XM_012799557.1"/>
</dbReference>
<evidence type="ECO:0000313" key="2">
    <source>
        <dbReference type="EMBL" id="EWS72466.1"/>
    </source>
</evidence>
<organism evidence="2 3">
    <name type="scientific">Tetrahymena thermophila (strain SB210)</name>
    <dbReference type="NCBI Taxonomy" id="312017"/>
    <lineage>
        <taxon>Eukaryota</taxon>
        <taxon>Sar</taxon>
        <taxon>Alveolata</taxon>
        <taxon>Ciliophora</taxon>
        <taxon>Intramacronucleata</taxon>
        <taxon>Oligohymenophorea</taxon>
        <taxon>Hymenostomatida</taxon>
        <taxon>Tetrahymenina</taxon>
        <taxon>Tetrahymenidae</taxon>
        <taxon>Tetrahymena</taxon>
    </lineage>
</organism>
<protein>
    <submittedName>
        <fullName evidence="2">Cystatin domain protein</fullName>
    </submittedName>
</protein>
<dbReference type="OrthoDB" id="282723at2759"/>
<dbReference type="InterPro" id="IPR018073">
    <property type="entry name" value="Prot_inh_cystat_CS"/>
</dbReference>
<dbReference type="KEGG" id="tet:TTHERM_000530399"/>
<dbReference type="GeneID" id="24439431"/>
<dbReference type="InterPro" id="IPR000010">
    <property type="entry name" value="Cystatin_dom"/>
</dbReference>
<dbReference type="PROSITE" id="PS00287">
    <property type="entry name" value="CYSTATIN"/>
    <property type="match status" value="1"/>
</dbReference>
<name>W7XEU3_TETTS</name>
<gene>
    <name evidence="2" type="ORF">TTHERM_000530399</name>
</gene>
<dbReference type="InParanoid" id="W7XEU3"/>
<dbReference type="Proteomes" id="UP000009168">
    <property type="component" value="Unassembled WGS sequence"/>
</dbReference>
<evidence type="ECO:0000259" key="1">
    <source>
        <dbReference type="Pfam" id="PF00031"/>
    </source>
</evidence>
<accession>W7XEU3</accession>
<keyword evidence="3" id="KW-1185">Reference proteome</keyword>